<sequence length="262" mass="29697">EHPTYRPEEPSTERPHHHTRGPVEPSTEQPEHPTYRPEEPSTEQPESPTNKPLEPITEEPAVQTAKPVDPNVPVNPNLPQTDEPKILPSEAPTPDNADVDCIAPNGTEFGLTWWQRSGSSRARFNDVSVSGTNGVQMYPIHLNEPMTFKIALKNKDDLFAHGFFRQTIRISQFVEHSRSSPCSWVEVPTHGVLDNMAACVNGFHCPVQVRKGQLTLDVDFSQHTHWLRTLRNDVPYQFEILMTDMISNQYFSFVVQSRALTK</sequence>
<feature type="compositionally biased region" description="Low complexity" evidence="1">
    <location>
        <begin position="67"/>
        <end position="79"/>
    </location>
</feature>
<feature type="region of interest" description="Disordered" evidence="1">
    <location>
        <begin position="1"/>
        <end position="98"/>
    </location>
</feature>
<name>A0AAV5VSF0_9BILA</name>
<feature type="non-terminal residue" evidence="2">
    <location>
        <position position="1"/>
    </location>
</feature>
<feature type="compositionally biased region" description="Basic and acidic residues" evidence="1">
    <location>
        <begin position="29"/>
        <end position="39"/>
    </location>
</feature>
<protein>
    <recommendedName>
        <fullName evidence="4">MD-2-related lipid-recognition domain-containing protein</fullName>
    </recommendedName>
</protein>
<evidence type="ECO:0000313" key="3">
    <source>
        <dbReference type="Proteomes" id="UP001432322"/>
    </source>
</evidence>
<keyword evidence="3" id="KW-1185">Reference proteome</keyword>
<gene>
    <name evidence="2" type="ORF">PFISCL1PPCAC_13873</name>
</gene>
<accession>A0AAV5VSF0</accession>
<comment type="caution">
    <text evidence="2">The sequence shown here is derived from an EMBL/GenBank/DDBJ whole genome shotgun (WGS) entry which is preliminary data.</text>
</comment>
<dbReference type="EMBL" id="BTSY01000004">
    <property type="protein sequence ID" value="GMT22576.1"/>
    <property type="molecule type" value="Genomic_DNA"/>
</dbReference>
<evidence type="ECO:0000256" key="1">
    <source>
        <dbReference type="SAM" id="MobiDB-lite"/>
    </source>
</evidence>
<evidence type="ECO:0000313" key="2">
    <source>
        <dbReference type="EMBL" id="GMT22576.1"/>
    </source>
</evidence>
<dbReference type="PANTHER" id="PTHR35573">
    <property type="entry name" value="PROTEIN CBG22129"/>
    <property type="match status" value="1"/>
</dbReference>
<dbReference type="Proteomes" id="UP001432322">
    <property type="component" value="Unassembled WGS sequence"/>
</dbReference>
<dbReference type="PANTHER" id="PTHR35573:SF1">
    <property type="entry name" value="ML DOMAIN-CONTAINING PROTEIN"/>
    <property type="match status" value="1"/>
</dbReference>
<organism evidence="2 3">
    <name type="scientific">Pristionchus fissidentatus</name>
    <dbReference type="NCBI Taxonomy" id="1538716"/>
    <lineage>
        <taxon>Eukaryota</taxon>
        <taxon>Metazoa</taxon>
        <taxon>Ecdysozoa</taxon>
        <taxon>Nematoda</taxon>
        <taxon>Chromadorea</taxon>
        <taxon>Rhabditida</taxon>
        <taxon>Rhabditina</taxon>
        <taxon>Diplogasteromorpha</taxon>
        <taxon>Diplogasteroidea</taxon>
        <taxon>Neodiplogasteridae</taxon>
        <taxon>Pristionchus</taxon>
    </lineage>
</organism>
<evidence type="ECO:0008006" key="4">
    <source>
        <dbReference type="Google" id="ProtNLM"/>
    </source>
</evidence>
<reference evidence="2" key="1">
    <citation type="submission" date="2023-10" db="EMBL/GenBank/DDBJ databases">
        <title>Genome assembly of Pristionchus species.</title>
        <authorList>
            <person name="Yoshida K."/>
            <person name="Sommer R.J."/>
        </authorList>
    </citation>
    <scope>NUCLEOTIDE SEQUENCE</scope>
    <source>
        <strain evidence="2">RS5133</strain>
    </source>
</reference>
<proteinExistence type="predicted"/>
<dbReference type="AlphaFoldDB" id="A0AAV5VSF0"/>
<feature type="compositionally biased region" description="Basic and acidic residues" evidence="1">
    <location>
        <begin position="1"/>
        <end position="14"/>
    </location>
</feature>